<comment type="similarity">
    <text evidence="1">Belongs to the DRM1/ARP family.</text>
</comment>
<dbReference type="AlphaFoldDB" id="A0A835V552"/>
<protein>
    <submittedName>
        <fullName evidence="3">Uncharacterized protein</fullName>
    </submittedName>
</protein>
<gene>
    <name evidence="3" type="ORF">HPP92_011560</name>
</gene>
<organism evidence="3 4">
    <name type="scientific">Vanilla planifolia</name>
    <name type="common">Vanilla</name>
    <dbReference type="NCBI Taxonomy" id="51239"/>
    <lineage>
        <taxon>Eukaryota</taxon>
        <taxon>Viridiplantae</taxon>
        <taxon>Streptophyta</taxon>
        <taxon>Embryophyta</taxon>
        <taxon>Tracheophyta</taxon>
        <taxon>Spermatophyta</taxon>
        <taxon>Magnoliopsida</taxon>
        <taxon>Liliopsida</taxon>
        <taxon>Asparagales</taxon>
        <taxon>Orchidaceae</taxon>
        <taxon>Vanilloideae</taxon>
        <taxon>Vanilleae</taxon>
        <taxon>Vanilla</taxon>
    </lineage>
</organism>
<feature type="region of interest" description="Disordered" evidence="2">
    <location>
        <begin position="90"/>
        <end position="130"/>
    </location>
</feature>
<name>A0A835V552_VANPL</name>
<comment type="caution">
    <text evidence="3">The sequence shown here is derived from an EMBL/GenBank/DDBJ whole genome shotgun (WGS) entry which is preliminary data.</text>
</comment>
<accession>A0A835V552</accession>
<evidence type="ECO:0000313" key="4">
    <source>
        <dbReference type="Proteomes" id="UP000639772"/>
    </source>
</evidence>
<evidence type="ECO:0000313" key="3">
    <source>
        <dbReference type="EMBL" id="KAG0483476.1"/>
    </source>
</evidence>
<evidence type="ECO:0000256" key="2">
    <source>
        <dbReference type="SAM" id="MobiDB-lite"/>
    </source>
</evidence>
<proteinExistence type="inferred from homology"/>
<reference evidence="3 4" key="1">
    <citation type="journal article" date="2020" name="Nat. Food">
        <title>A phased Vanilla planifolia genome enables genetic improvement of flavour and production.</title>
        <authorList>
            <person name="Hasing T."/>
            <person name="Tang H."/>
            <person name="Brym M."/>
            <person name="Khazi F."/>
            <person name="Huang T."/>
            <person name="Chambers A.H."/>
        </authorList>
    </citation>
    <scope>NUCLEOTIDE SEQUENCE [LARGE SCALE GENOMIC DNA]</scope>
    <source>
        <tissue evidence="3">Leaf</tissue>
    </source>
</reference>
<dbReference type="PANTHER" id="PTHR33565:SF1">
    <property type="entry name" value="DORMANCY-ASSOCIATED PROTEIN HOMOLOG 3"/>
    <property type="match status" value="1"/>
</dbReference>
<dbReference type="OrthoDB" id="1912652at2759"/>
<dbReference type="InterPro" id="IPR008406">
    <property type="entry name" value="DRM/ARP"/>
</dbReference>
<dbReference type="Proteomes" id="UP000639772">
    <property type="component" value="Unassembled WGS sequence"/>
</dbReference>
<sequence length="205" mass="22120">MGRKYSRVNNMDLGKAIPIVIFSTLWDVRRCQSLIKGFKVLPPSNSSLTNDKLIMEIFKLAKGLFSGLSVISTKVMGLLDKLWDDTLAGPRPETGLGRLRKPAPFSFRSNSGKEMGDSATARSLEAESSANVPRVTRSIMIKRPTGCPSPVSGTPPASPAESTPPASPFSGGKECNRLRRYSSSDAYEQRVGEALAKSPSARFGV</sequence>
<dbReference type="EMBL" id="JADCNM010000005">
    <property type="protein sequence ID" value="KAG0483476.1"/>
    <property type="molecule type" value="Genomic_DNA"/>
</dbReference>
<feature type="region of interest" description="Disordered" evidence="2">
    <location>
        <begin position="142"/>
        <end position="205"/>
    </location>
</feature>
<dbReference type="Pfam" id="PF05564">
    <property type="entry name" value="Auxin_repressed"/>
    <property type="match status" value="1"/>
</dbReference>
<evidence type="ECO:0000256" key="1">
    <source>
        <dbReference type="ARBA" id="ARBA00010502"/>
    </source>
</evidence>
<dbReference type="PANTHER" id="PTHR33565">
    <property type="entry name" value="DORMANCY-ASSOCIATED PROTEIN 1"/>
    <property type="match status" value="1"/>
</dbReference>